<evidence type="ECO:0000313" key="1">
    <source>
        <dbReference type="EMBL" id="KAH7678600.1"/>
    </source>
</evidence>
<comment type="caution">
    <text evidence="1">The sequence shown here is derived from an EMBL/GenBank/DDBJ whole genome shotgun (WGS) entry which is preliminary data.</text>
</comment>
<protein>
    <submittedName>
        <fullName evidence="1">Ribosomal protein S6 protein</fullName>
    </submittedName>
</protein>
<reference evidence="2" key="1">
    <citation type="journal article" date="2022" name="Nat. Commun.">
        <title>Chromosome evolution and the genetic basis of agronomically important traits in greater yam.</title>
        <authorList>
            <person name="Bredeson J.V."/>
            <person name="Lyons J.B."/>
            <person name="Oniyinde I.O."/>
            <person name="Okereke N.R."/>
            <person name="Kolade O."/>
            <person name="Nnabue I."/>
            <person name="Nwadili C.O."/>
            <person name="Hribova E."/>
            <person name="Parker M."/>
            <person name="Nwogha J."/>
            <person name="Shu S."/>
            <person name="Carlson J."/>
            <person name="Kariba R."/>
            <person name="Muthemba S."/>
            <person name="Knop K."/>
            <person name="Barton G.J."/>
            <person name="Sherwood A.V."/>
            <person name="Lopez-Montes A."/>
            <person name="Asiedu R."/>
            <person name="Jamnadass R."/>
            <person name="Muchugi A."/>
            <person name="Goodstein D."/>
            <person name="Egesi C.N."/>
            <person name="Featherston J."/>
            <person name="Asfaw A."/>
            <person name="Simpson G.G."/>
            <person name="Dolezel J."/>
            <person name="Hendre P.S."/>
            <person name="Van Deynze A."/>
            <person name="Kumar P.L."/>
            <person name="Obidiegwu J.E."/>
            <person name="Bhattacharjee R."/>
            <person name="Rokhsar D.S."/>
        </authorList>
    </citation>
    <scope>NUCLEOTIDE SEQUENCE [LARGE SCALE GENOMIC DNA]</scope>
    <source>
        <strain evidence="2">cv. TDa95/00328</strain>
    </source>
</reference>
<gene>
    <name evidence="1" type="ORF">IHE45_06G007200</name>
</gene>
<dbReference type="EMBL" id="CM037016">
    <property type="protein sequence ID" value="KAH7678600.1"/>
    <property type="molecule type" value="Genomic_DNA"/>
</dbReference>
<keyword evidence="1" id="KW-0689">Ribosomal protein</keyword>
<dbReference type="Proteomes" id="UP000827976">
    <property type="component" value="Chromosome 6"/>
</dbReference>
<name>A0ACB7VVB6_DIOAL</name>
<organism evidence="1 2">
    <name type="scientific">Dioscorea alata</name>
    <name type="common">Purple yam</name>
    <dbReference type="NCBI Taxonomy" id="55571"/>
    <lineage>
        <taxon>Eukaryota</taxon>
        <taxon>Viridiplantae</taxon>
        <taxon>Streptophyta</taxon>
        <taxon>Embryophyta</taxon>
        <taxon>Tracheophyta</taxon>
        <taxon>Spermatophyta</taxon>
        <taxon>Magnoliopsida</taxon>
        <taxon>Liliopsida</taxon>
        <taxon>Dioscoreales</taxon>
        <taxon>Dioscoreaceae</taxon>
        <taxon>Dioscorea</taxon>
    </lineage>
</organism>
<evidence type="ECO:0000313" key="2">
    <source>
        <dbReference type="Proteomes" id="UP000827976"/>
    </source>
</evidence>
<sequence length="303" mass="35291">MELSLMASSSSPTRLLPLSQSRHLLQREIHVPIWLKPFSSHKVHLGERSRRSRVVAGAKNKKKNKSSDKVDDHSFVARPDEATGPFPEAVLLKKKVVKEDGRVLPEFADAEEEELYEFLKLQLESDLNLERMRHYEMVYLIHEDNVEEVPSVISKVEEFIREKKGRIWRLNNWGLRRLAYKIRKANKANYVLMNFELEAKHINDLKSMLDKDERIIRHLVMKQDEAITEDCPPPPEFHTLRGGMDEEDDDIDAEDDWEDDEGLEDYNDEKENIIIVDDDDDDDDDDGGQNRSMKTLEAKKIAL</sequence>
<keyword evidence="2" id="KW-1185">Reference proteome</keyword>
<accession>A0ACB7VVB6</accession>
<proteinExistence type="predicted"/>
<keyword evidence="1" id="KW-0687">Ribonucleoprotein</keyword>